<accession>A0A3R9ZFD5</accession>
<reference evidence="3" key="1">
    <citation type="submission" date="2018-11" db="EMBL/GenBank/DDBJ databases">
        <title>Phylogenetic, genomic, and biogeographic characterization of a novel and ubiquitous marine invertebrate-associated Rickettsiales parasite, Candidatus Marinoinvertebrata rohwerii, gen. nov., sp. nov.</title>
        <authorList>
            <person name="Klinges J.G."/>
            <person name="Rosales S.M."/>
            <person name="Mcminds R."/>
            <person name="Shaver E.C."/>
            <person name="Shantz A."/>
            <person name="Peters E.C."/>
            <person name="Burkepile D.E."/>
            <person name="Silliman B.R."/>
            <person name="Vega Thurber R.L."/>
        </authorList>
    </citation>
    <scope>NUCLEOTIDE SEQUENCE [LARGE SCALE GENOMIC DNA]</scope>
    <source>
        <strain evidence="3">a_cerv_44</strain>
    </source>
</reference>
<evidence type="ECO:0008006" key="4">
    <source>
        <dbReference type="Google" id="ProtNLM"/>
    </source>
</evidence>
<feature type="transmembrane region" description="Helical" evidence="1">
    <location>
        <begin position="6"/>
        <end position="24"/>
    </location>
</feature>
<keyword evidence="1" id="KW-0472">Membrane</keyword>
<dbReference type="AlphaFoldDB" id="A0A3R9ZFD5"/>
<feature type="transmembrane region" description="Helical" evidence="1">
    <location>
        <begin position="61"/>
        <end position="81"/>
    </location>
</feature>
<dbReference type="Proteomes" id="UP000279470">
    <property type="component" value="Unassembled WGS sequence"/>
</dbReference>
<dbReference type="EMBL" id="RXFM01000064">
    <property type="protein sequence ID" value="RST64428.1"/>
    <property type="molecule type" value="Genomic_DNA"/>
</dbReference>
<organism evidence="2 3">
    <name type="scientific">Candidatus Aquarickettsia rohweri</name>
    <dbReference type="NCBI Taxonomy" id="2602574"/>
    <lineage>
        <taxon>Bacteria</taxon>
        <taxon>Pseudomonadati</taxon>
        <taxon>Pseudomonadota</taxon>
        <taxon>Alphaproteobacteria</taxon>
        <taxon>Rickettsiales</taxon>
        <taxon>Candidatus Midichloriaceae</taxon>
        <taxon>Candidatus Aquarickettsia</taxon>
    </lineage>
</organism>
<name>A0A3R9ZFD5_9RICK</name>
<evidence type="ECO:0000313" key="2">
    <source>
        <dbReference type="EMBL" id="RST64428.1"/>
    </source>
</evidence>
<evidence type="ECO:0000256" key="1">
    <source>
        <dbReference type="SAM" id="Phobius"/>
    </source>
</evidence>
<keyword evidence="1" id="KW-1133">Transmembrane helix</keyword>
<comment type="caution">
    <text evidence="2">The sequence shown here is derived from an EMBL/GenBank/DDBJ whole genome shotgun (WGS) entry which is preliminary data.</text>
</comment>
<keyword evidence="3" id="KW-1185">Reference proteome</keyword>
<feature type="transmembrane region" description="Helical" evidence="1">
    <location>
        <begin position="101"/>
        <end position="119"/>
    </location>
</feature>
<sequence>MKLFLISTPSWVYCLLLYYIWSEIKSSKDILIQLKKIFIAPIILLLLFIQNLLTLNEIDIFIIYSCLVSIFIGITTSYLIIIKHKFTYIYNFKNNELKIPYSKVSFIYMLLLFFSTYYFKYLQIIDKSIFEESIIEELYISLFAILAGLFIGKSMGYLYNFKKLFYLNIKNTHLLSLK</sequence>
<protein>
    <recommendedName>
        <fullName evidence="4">DUF1453 family protein</fullName>
    </recommendedName>
</protein>
<feature type="transmembrane region" description="Helical" evidence="1">
    <location>
        <begin position="36"/>
        <end position="55"/>
    </location>
</feature>
<feature type="transmembrane region" description="Helical" evidence="1">
    <location>
        <begin position="139"/>
        <end position="159"/>
    </location>
</feature>
<evidence type="ECO:0000313" key="3">
    <source>
        <dbReference type="Proteomes" id="UP000279470"/>
    </source>
</evidence>
<gene>
    <name evidence="2" type="ORF">EIC27_04750</name>
</gene>
<keyword evidence="1" id="KW-0812">Transmembrane</keyword>
<proteinExistence type="predicted"/>